<name>A0A061HQ44_BLUGR</name>
<protein>
    <submittedName>
        <fullName evidence="10">Bgt-5</fullName>
    </submittedName>
    <submittedName>
        <fullName evidence="9">Mitochondrial beta-keto-acyl synthase</fullName>
    </submittedName>
</protein>
<dbReference type="SUPFAM" id="SSF52151">
    <property type="entry name" value="FabD/lysophospholipase-like"/>
    <property type="match status" value="1"/>
</dbReference>
<dbReference type="SUPFAM" id="SSF55048">
    <property type="entry name" value="Probable ACP-binding domain of malonyl-CoA ACP transacylase"/>
    <property type="match status" value="1"/>
</dbReference>
<organism evidence="10">
    <name type="scientific">Blumeria graminis f. sp. tritici 96224</name>
    <dbReference type="NCBI Taxonomy" id="1268274"/>
    <lineage>
        <taxon>Eukaryota</taxon>
        <taxon>Fungi</taxon>
        <taxon>Dikarya</taxon>
        <taxon>Ascomycota</taxon>
        <taxon>Pezizomycotina</taxon>
        <taxon>Leotiomycetes</taxon>
        <taxon>Erysiphales</taxon>
        <taxon>Erysiphaceae</taxon>
        <taxon>Blumeria</taxon>
    </lineage>
</organism>
<dbReference type="InterPro" id="IPR014030">
    <property type="entry name" value="Ketoacyl_synth_N"/>
</dbReference>
<evidence type="ECO:0000256" key="3">
    <source>
        <dbReference type="ARBA" id="ARBA00022553"/>
    </source>
</evidence>
<dbReference type="Pfam" id="PF00698">
    <property type="entry name" value="Acyl_transf_1"/>
    <property type="match status" value="1"/>
</dbReference>
<accession>A0A061HQ44</accession>
<keyword evidence="4" id="KW-0808">Transferase</keyword>
<keyword evidence="3" id="KW-0597">Phosphoprotein</keyword>
<dbReference type="GO" id="GO:0004312">
    <property type="term" value="F:fatty acid synthase activity"/>
    <property type="evidence" value="ECO:0007669"/>
    <property type="project" value="TreeGrafter"/>
</dbReference>
<keyword evidence="2" id="KW-0596">Phosphopantetheine</keyword>
<proteinExistence type="predicted"/>
<dbReference type="SMART" id="SM00823">
    <property type="entry name" value="PKS_PP"/>
    <property type="match status" value="1"/>
</dbReference>
<dbReference type="InterPro" id="IPR009081">
    <property type="entry name" value="PP-bd_ACP"/>
</dbReference>
<dbReference type="GO" id="GO:0031177">
    <property type="term" value="F:phosphopantetheine binding"/>
    <property type="evidence" value="ECO:0007669"/>
    <property type="project" value="InterPro"/>
</dbReference>
<dbReference type="Gene3D" id="3.30.70.250">
    <property type="entry name" value="Malonyl-CoA ACP transacylase, ACP-binding"/>
    <property type="match status" value="1"/>
</dbReference>
<dbReference type="Gene3D" id="3.30.70.3290">
    <property type="match status" value="1"/>
</dbReference>
<evidence type="ECO:0000259" key="8">
    <source>
        <dbReference type="PROSITE" id="PS52019"/>
    </source>
</evidence>
<gene>
    <name evidence="9" type="ORF">BGT96224_5</name>
    <name evidence="10" type="ORF">BGT96224V2_LOCUS2203</name>
</gene>
<evidence type="ECO:0000313" key="11">
    <source>
        <dbReference type="Proteomes" id="UP000053110"/>
    </source>
</evidence>
<dbReference type="SMART" id="SM00825">
    <property type="entry name" value="PKS_KS"/>
    <property type="match status" value="1"/>
</dbReference>
<dbReference type="InterPro" id="IPR036736">
    <property type="entry name" value="ACP-like_sf"/>
</dbReference>
<feature type="domain" description="PKS/mFAS DH" evidence="8">
    <location>
        <begin position="1310"/>
        <end position="1620"/>
    </location>
</feature>
<dbReference type="InterPro" id="IPR049900">
    <property type="entry name" value="PKS_mFAS_DH"/>
</dbReference>
<dbReference type="InterPro" id="IPR032088">
    <property type="entry name" value="SAT"/>
</dbReference>
<dbReference type="PROSITE" id="PS50075">
    <property type="entry name" value="CARRIER"/>
    <property type="match status" value="1"/>
</dbReference>
<reference evidence="9" key="2">
    <citation type="submission" date="2013-01" db="EMBL/GenBank/DDBJ databases">
        <title>The wheat powdery mildew genome reveals unique evolution of an obligate biotroph.</title>
        <authorList>
            <person name="Oberhaensli S."/>
            <person name="Wicker T."/>
            <person name="Keller B."/>
        </authorList>
    </citation>
    <scope>NUCLEOTIDE SEQUENCE</scope>
    <source>
        <strain evidence="9">96224</strain>
    </source>
</reference>
<dbReference type="InterPro" id="IPR016036">
    <property type="entry name" value="Malonyl_transacylase_ACP-bd"/>
</dbReference>
<dbReference type="EMBL" id="UIGY01000037">
    <property type="protein sequence ID" value="SUZ09035.1"/>
    <property type="molecule type" value="Genomic_DNA"/>
</dbReference>
<dbReference type="InterPro" id="IPR030918">
    <property type="entry name" value="PT_fungal_PKS"/>
</dbReference>
<dbReference type="InterPro" id="IPR016039">
    <property type="entry name" value="Thiolase-like"/>
</dbReference>
<dbReference type="PROSITE" id="PS52019">
    <property type="entry name" value="PKS_MFAS_DH"/>
    <property type="match status" value="1"/>
</dbReference>
<dbReference type="InterPro" id="IPR001227">
    <property type="entry name" value="Ac_transferase_dom_sf"/>
</dbReference>
<reference evidence="10" key="3">
    <citation type="submission" date="2018-07" db="EMBL/GenBank/DDBJ databases">
        <authorList>
            <person name="Quirk P.G."/>
            <person name="Krulwich T.A."/>
        </authorList>
    </citation>
    <scope>NUCLEOTIDE SEQUENCE</scope>
    <source>
        <strain evidence="10">96224</strain>
    </source>
</reference>
<dbReference type="InterPro" id="IPR014043">
    <property type="entry name" value="Acyl_transferase_dom"/>
</dbReference>
<dbReference type="InterPro" id="IPR050091">
    <property type="entry name" value="PKS_NRPS_Biosynth_Enz"/>
</dbReference>
<dbReference type="PANTHER" id="PTHR43775">
    <property type="entry name" value="FATTY ACID SYNTHASE"/>
    <property type="match status" value="1"/>
</dbReference>
<dbReference type="Pfam" id="PF22621">
    <property type="entry name" value="CurL-like_PKS_C"/>
    <property type="match status" value="1"/>
</dbReference>
<dbReference type="NCBIfam" id="TIGR04532">
    <property type="entry name" value="PT_fungal_PKS"/>
    <property type="match status" value="1"/>
</dbReference>
<evidence type="ECO:0000259" key="7">
    <source>
        <dbReference type="PROSITE" id="PS52004"/>
    </source>
</evidence>
<dbReference type="SUPFAM" id="SSF47336">
    <property type="entry name" value="ACP-like"/>
    <property type="match status" value="1"/>
</dbReference>
<evidence type="ECO:0000259" key="6">
    <source>
        <dbReference type="PROSITE" id="PS50075"/>
    </source>
</evidence>
<comment type="pathway">
    <text evidence="1">Secondary metabolite biosynthesis.</text>
</comment>
<dbReference type="EMBL" id="KE375004">
    <property type="protein sequence ID" value="EPQ66189.1"/>
    <property type="molecule type" value="Genomic_DNA"/>
</dbReference>
<evidence type="ECO:0000256" key="5">
    <source>
        <dbReference type="PROSITE-ProRule" id="PRU01363"/>
    </source>
</evidence>
<dbReference type="CDD" id="cd00833">
    <property type="entry name" value="PKS"/>
    <property type="match status" value="1"/>
</dbReference>
<dbReference type="PROSITE" id="PS00606">
    <property type="entry name" value="KS3_1"/>
    <property type="match status" value="1"/>
</dbReference>
<dbReference type="OrthoDB" id="329835at2759"/>
<dbReference type="Pfam" id="PF00109">
    <property type="entry name" value="ketoacyl-synt"/>
    <property type="match status" value="1"/>
</dbReference>
<dbReference type="InterPro" id="IPR020806">
    <property type="entry name" value="PKS_PP-bd"/>
</dbReference>
<dbReference type="InterPro" id="IPR018201">
    <property type="entry name" value="Ketoacyl_synth_AS"/>
</dbReference>
<dbReference type="PANTHER" id="PTHR43775:SF24">
    <property type="entry name" value="NON-REDUCING POLYKETIDE SYNTHASE APTA-RELATED"/>
    <property type="match status" value="1"/>
</dbReference>
<dbReference type="GO" id="GO:0044550">
    <property type="term" value="P:secondary metabolite biosynthetic process"/>
    <property type="evidence" value="ECO:0007669"/>
    <property type="project" value="TreeGrafter"/>
</dbReference>
<dbReference type="Gene3D" id="3.40.47.10">
    <property type="match status" value="1"/>
</dbReference>
<dbReference type="InterPro" id="IPR020841">
    <property type="entry name" value="PKS_Beta-ketoAc_synthase_dom"/>
</dbReference>
<dbReference type="Proteomes" id="UP000053110">
    <property type="component" value="Unassembled WGS sequence"/>
</dbReference>
<dbReference type="Pfam" id="PF02801">
    <property type="entry name" value="Ketoacyl-synt_C"/>
    <property type="match status" value="1"/>
</dbReference>
<feature type="domain" description="Ketosynthase family 3 (KS3)" evidence="7">
    <location>
        <begin position="397"/>
        <end position="830"/>
    </location>
</feature>
<sequence>MSNAPLDLFFCSCDFPDDDKKTLQLFRQLQSHSRKSSFSVLASFLSECAVVLRAEVAALPRSYRHSSPDFQSLLNLATPILGDAEYEDEPLHVPLRGALLCALQIALLIGNFEAEKVEYDLPRRNTVVAGIRVGMFAAVAIATSSSIIDLASIGPESVRMAFRLQIHVDQISRLIESPPSTQGKLQNWAYTLTQTSEADILEEISRFNKLRACSELTKIRICHVDQNSVGVTGPESRVKAFLKSCSLCPSSCLPLPNYGGLCHATEVYGDEDVESIIGAIQKQRCISRPVYISLLSPSTGEPFPAENAMSLFALVCKEILTEPYYQCRLVKGFSDQVSISSTMEECRFFCYGTSIVHNILQSPSTPLSNHKKIVPHNLVEWTSRELKSETSYSDYSKSKLVVVGMSCRMPGGANDTELLFQLLTDGRDVHTKIPADRFDVETHYDPTGNKANASETPFGNFIDNPGFFDAGFFNISPREAEQTDPMHRLALVTAYEALEMAGFTPNRTQSTNLRRVGTYYGVASDDYREANAGQNIDTYATPGGERAFANGRINYFFKFGGPSFNIDTACSSSGAAINAACSSLWSGEIDMAIAGGLNVITNPDNYCMLSKGHFLSKTGQCKVWSKDADGYCRADGIGSIVIKRLEDAIADNDRIIAMICAAATNHSANAVSITQPHVGAQKENYNKILQDAGVDPLDVSYVELHGTGTQVGDGVESKSVADVFAPLEIPRRADNPLNLGAIKSNIGHGEAAAGVASIIKVLLAFEKNQIPRNIFVAKDINPTVAANIRNRNARMVTENISWPRRTEKKRYAVVNSFGAHGGNTSFLFEEAPLRPESIHDPRNVFVVAISAKSKNSLRGNLTSLLRYLENTSNVELGDLSYTLCARRIHYQNRVATSATTIIQVRKFIESALVQVDSLRPIPVEVPPIAFAFSGQGAFYERIGQQLFKYFPTFRDEVLRLDHLSQQIGFPSIISALTGSTNTQVSSPLVVHLTLVIVGIALARFWERLGVKPDVVIGHSLGEYPALVSAGVLSAADAIFLVGRRAEILLETCTPGTHCMLSIRASVETIERLTDKLPHEIACLNSPADTVISGSLEQIQKIQELVEQSGLKCNRLDIPFAFHSSQLDPMLDHYEKLAGSVTFNPPSIPVISPLLGECVTEHKIINARYMRRATREPVNFLGALLNAKKIGFINGSVSWIDVGPHPVCTSFLQCCAPANKIFSTLRRNEENFTNISRTLVELHLQGIPVSWNDYFEPYEKSHSLLNLSGYSWNARNHWIPYRGTWALDKAHKEKPRLTTLSSPPLKSSSIHRIISDTFQDTAHQIVTISDLTHPELWPIVSSHRVNKEVTATLSLQTIWSDMAYSISKYMYQRLNPENTTTSMNLANFEVFHSVSVSGGTSRPRLIRMEATYRPNLQTTNIQWYHASLDEQRSSDIVISATIFHEDVLTWQREWRSVHHFLQDRIEVLSQKALNCTANRITKNLVYSMFRNIVDYDEIYKGIQSLVLDGYEALAEVTLPEKHGHWLAPPHFVENVLQVAGFVMNCGDVFDHRDTFTVFPGWSDLRLLGALKPGEKLRAYVRLTPGKVSREYLGDVFILRADEIIGMCSQMRFRRVPRMLMETFFTAEDDDIVVGSARRNDGRAMTPFGKGVSHPITPAESEISESSYLAVDGDILAAKTLVKAVEASQASISESTEMIWAESLRVIARELDINVDELNDDTTFAELGVDSLMSLILVQKFLSDLCIKLPSSVFLEYPTVKAFKEYLKDS</sequence>
<dbReference type="SMART" id="SM00827">
    <property type="entry name" value="PKS_AT"/>
    <property type="match status" value="1"/>
</dbReference>
<dbReference type="InterPro" id="IPR014031">
    <property type="entry name" value="Ketoacyl_synth_C"/>
</dbReference>
<dbReference type="InterPro" id="IPR042104">
    <property type="entry name" value="PKS_dehydratase_sf"/>
</dbReference>
<feature type="domain" description="Carrier" evidence="6">
    <location>
        <begin position="1688"/>
        <end position="1768"/>
    </location>
</feature>
<dbReference type="GO" id="GO:0006633">
    <property type="term" value="P:fatty acid biosynthetic process"/>
    <property type="evidence" value="ECO:0007669"/>
    <property type="project" value="InterPro"/>
</dbReference>
<evidence type="ECO:0000256" key="4">
    <source>
        <dbReference type="ARBA" id="ARBA00022679"/>
    </source>
</evidence>
<comment type="caution">
    <text evidence="5">Lacks conserved residue(s) required for the propagation of feature annotation.</text>
</comment>
<dbReference type="SUPFAM" id="SSF53901">
    <property type="entry name" value="Thiolase-like"/>
    <property type="match status" value="1"/>
</dbReference>
<dbReference type="GO" id="GO:0004315">
    <property type="term" value="F:3-oxoacyl-[acyl-carrier-protein] synthase activity"/>
    <property type="evidence" value="ECO:0007669"/>
    <property type="project" value="InterPro"/>
</dbReference>
<evidence type="ECO:0000313" key="9">
    <source>
        <dbReference type="EMBL" id="EPQ66189.1"/>
    </source>
</evidence>
<dbReference type="InterPro" id="IPR016035">
    <property type="entry name" value="Acyl_Trfase/lysoPLipase"/>
</dbReference>
<dbReference type="SMART" id="SM01294">
    <property type="entry name" value="PKS_PP_betabranch"/>
    <property type="match status" value="1"/>
</dbReference>
<evidence type="ECO:0000256" key="1">
    <source>
        <dbReference type="ARBA" id="ARBA00005179"/>
    </source>
</evidence>
<dbReference type="PROSITE" id="PS52004">
    <property type="entry name" value="KS3_2"/>
    <property type="match status" value="1"/>
</dbReference>
<dbReference type="Gene3D" id="3.10.129.110">
    <property type="entry name" value="Polyketide synthase dehydratase"/>
    <property type="match status" value="1"/>
</dbReference>
<evidence type="ECO:0000256" key="2">
    <source>
        <dbReference type="ARBA" id="ARBA00022450"/>
    </source>
</evidence>
<evidence type="ECO:0000313" key="10">
    <source>
        <dbReference type="EMBL" id="SUZ09035.1"/>
    </source>
</evidence>
<reference evidence="11" key="1">
    <citation type="journal article" date="2013" name="Nat. Genet.">
        <title>The wheat powdery mildew genome shows the unique evolution of an obligate biotroph.</title>
        <authorList>
            <person name="Wicker T."/>
            <person name="Oberhaensli S."/>
            <person name="Parlange F."/>
            <person name="Buchmann J.P."/>
            <person name="Shatalina M."/>
            <person name="Roffler S."/>
            <person name="Ben-David R."/>
            <person name="Dolezel J."/>
            <person name="Simkova H."/>
            <person name="Schulze-Lefert P."/>
            <person name="Spanu P.D."/>
            <person name="Bruggmann R."/>
            <person name="Amselem J."/>
            <person name="Quesneville H."/>
            <person name="Ver Loren van Themaat E."/>
            <person name="Paape T."/>
            <person name="Shimizu K.K."/>
            <person name="Keller B."/>
        </authorList>
    </citation>
    <scope>NUCLEOTIDE SEQUENCE [LARGE SCALE GENOMIC DNA]</scope>
    <source>
        <strain evidence="11">96224</strain>
    </source>
</reference>
<dbReference type="Gene3D" id="3.40.366.10">
    <property type="entry name" value="Malonyl-Coenzyme A Acyl Carrier Protein, domain 2"/>
    <property type="match status" value="2"/>
</dbReference>
<feature type="region of interest" description="C-terminal hotdog fold" evidence="5">
    <location>
        <begin position="1475"/>
        <end position="1620"/>
    </location>
</feature>
<feature type="region of interest" description="N-terminal hotdog fold" evidence="5">
    <location>
        <begin position="1310"/>
        <end position="1455"/>
    </location>
</feature>
<dbReference type="Gene3D" id="1.10.1200.10">
    <property type="entry name" value="ACP-like"/>
    <property type="match status" value="1"/>
</dbReference>
<dbReference type="HOGENOM" id="CLU_000022_6_0_1"/>
<dbReference type="Pfam" id="PF16073">
    <property type="entry name" value="SAT"/>
    <property type="match status" value="1"/>
</dbReference>
<dbReference type="Pfam" id="PF00550">
    <property type="entry name" value="PP-binding"/>
    <property type="match status" value="1"/>
</dbReference>